<dbReference type="Proteomes" id="UP000055024">
    <property type="component" value="Unassembled WGS sequence"/>
</dbReference>
<sequence length="41" mass="4616">MSKGMCLGKCTSLKKFVLVAPVERLLFRLLENGKSFSKNLQ</sequence>
<gene>
    <name evidence="1" type="ORF">T11_18258</name>
</gene>
<accession>A0A0V1GEB4</accession>
<protein>
    <submittedName>
        <fullName evidence="1">Uncharacterized protein</fullName>
    </submittedName>
</protein>
<organism evidence="1 2">
    <name type="scientific">Trichinella zimbabwensis</name>
    <dbReference type="NCBI Taxonomy" id="268475"/>
    <lineage>
        <taxon>Eukaryota</taxon>
        <taxon>Metazoa</taxon>
        <taxon>Ecdysozoa</taxon>
        <taxon>Nematoda</taxon>
        <taxon>Enoplea</taxon>
        <taxon>Dorylaimia</taxon>
        <taxon>Trichinellida</taxon>
        <taxon>Trichinellidae</taxon>
        <taxon>Trichinella</taxon>
    </lineage>
</organism>
<comment type="caution">
    <text evidence="1">The sequence shown here is derived from an EMBL/GenBank/DDBJ whole genome shotgun (WGS) entry which is preliminary data.</text>
</comment>
<evidence type="ECO:0000313" key="1">
    <source>
        <dbReference type="EMBL" id="KRY96603.1"/>
    </source>
</evidence>
<reference evidence="1 2" key="1">
    <citation type="submission" date="2015-01" db="EMBL/GenBank/DDBJ databases">
        <title>Evolution of Trichinella species and genotypes.</title>
        <authorList>
            <person name="Korhonen P.K."/>
            <person name="Edoardo P."/>
            <person name="Giuseppe L.R."/>
            <person name="Gasser R.B."/>
        </authorList>
    </citation>
    <scope>NUCLEOTIDE SEQUENCE [LARGE SCALE GENOMIC DNA]</scope>
    <source>
        <strain evidence="1">ISS1029</strain>
    </source>
</reference>
<dbReference type="AlphaFoldDB" id="A0A0V1GEB4"/>
<evidence type="ECO:0000313" key="2">
    <source>
        <dbReference type="Proteomes" id="UP000055024"/>
    </source>
</evidence>
<proteinExistence type="predicted"/>
<dbReference type="EMBL" id="JYDP01002688">
    <property type="protein sequence ID" value="KRY96603.1"/>
    <property type="molecule type" value="Genomic_DNA"/>
</dbReference>
<name>A0A0V1GEB4_9BILA</name>
<keyword evidence="2" id="KW-1185">Reference proteome</keyword>